<comment type="similarity">
    <text evidence="2 6">Belongs to the FPP/GGPP synthase family.</text>
</comment>
<gene>
    <name evidence="7" type="ORF">GCM10025862_02720</name>
</gene>
<dbReference type="PANTHER" id="PTHR12001">
    <property type="entry name" value="GERANYLGERANYL PYROPHOSPHATE SYNTHASE"/>
    <property type="match status" value="1"/>
</dbReference>
<dbReference type="CDD" id="cd00685">
    <property type="entry name" value="Trans_IPPS_HT"/>
    <property type="match status" value="1"/>
</dbReference>
<dbReference type="Proteomes" id="UP001157109">
    <property type="component" value="Unassembled WGS sequence"/>
</dbReference>
<dbReference type="SFLD" id="SFLDS00005">
    <property type="entry name" value="Isoprenoid_Synthase_Type_I"/>
    <property type="match status" value="1"/>
</dbReference>
<dbReference type="PROSITE" id="PS00444">
    <property type="entry name" value="POLYPRENYL_SYNTHASE_2"/>
    <property type="match status" value="1"/>
</dbReference>
<evidence type="ECO:0000256" key="6">
    <source>
        <dbReference type="RuleBase" id="RU004466"/>
    </source>
</evidence>
<evidence type="ECO:0000256" key="2">
    <source>
        <dbReference type="ARBA" id="ARBA00006706"/>
    </source>
</evidence>
<dbReference type="InterPro" id="IPR008949">
    <property type="entry name" value="Isoprenoid_synthase_dom_sf"/>
</dbReference>
<comment type="caution">
    <text evidence="7">The sequence shown here is derived from an EMBL/GenBank/DDBJ whole genome shotgun (WGS) entry which is preliminary data.</text>
</comment>
<proteinExistence type="inferred from homology"/>
<dbReference type="SFLD" id="SFLDG01017">
    <property type="entry name" value="Polyprenyl_Transferase_Like"/>
    <property type="match status" value="1"/>
</dbReference>
<dbReference type="InterPro" id="IPR033749">
    <property type="entry name" value="Polyprenyl_synt_CS"/>
</dbReference>
<comment type="cofactor">
    <cofactor evidence="1">
        <name>Mg(2+)</name>
        <dbReference type="ChEBI" id="CHEBI:18420"/>
    </cofactor>
</comment>
<evidence type="ECO:0000256" key="1">
    <source>
        <dbReference type="ARBA" id="ARBA00001946"/>
    </source>
</evidence>
<evidence type="ECO:0000313" key="8">
    <source>
        <dbReference type="Proteomes" id="UP001157109"/>
    </source>
</evidence>
<keyword evidence="4" id="KW-0479">Metal-binding</keyword>
<sequence>MSGTPAADAPSVIPGASAELTGRLLAGLAEVNTLFEGVLQSEDGFITEASGHLAGSGKRFRPLLTLLAAELGTGRDDQVVKAATAVELIHMASLYHDDVMDEAELRRAVVSANARYGNSTAILIGDLLFGRASALVADLGPEAVRIQADTFVRLCSGQIRDDRPCPDGVEPVGYYLDVLADKTGGLIATAARYGAMFAGCEPHVVEIMRRYGEQLGIAFQLADDLLDIAAESEQSGKTPGTDLREGVRTLPVLYALASSDPADARLQELLRSDLSEDDAGVEEALTLLRAHPALEEARRYTHAVAQEAQDLLTPLGDNEVTQALRTVAAGVVDRVV</sequence>
<accession>A0ABQ6HI70</accession>
<protein>
    <submittedName>
        <fullName evidence="7">Geranylgeranyl pyrophosphate synthase</fullName>
    </submittedName>
</protein>
<evidence type="ECO:0000256" key="4">
    <source>
        <dbReference type="ARBA" id="ARBA00022723"/>
    </source>
</evidence>
<keyword evidence="5" id="KW-0460">Magnesium</keyword>
<reference evidence="8" key="1">
    <citation type="journal article" date="2019" name="Int. J. Syst. Evol. Microbiol.">
        <title>The Global Catalogue of Microorganisms (GCM) 10K type strain sequencing project: providing services to taxonomists for standard genome sequencing and annotation.</title>
        <authorList>
            <consortium name="The Broad Institute Genomics Platform"/>
            <consortium name="The Broad Institute Genome Sequencing Center for Infectious Disease"/>
            <person name="Wu L."/>
            <person name="Ma J."/>
        </authorList>
    </citation>
    <scope>NUCLEOTIDE SEQUENCE [LARGE SCALE GENOMIC DNA]</scope>
    <source>
        <strain evidence="8">NBRC 105830</strain>
    </source>
</reference>
<keyword evidence="8" id="KW-1185">Reference proteome</keyword>
<dbReference type="PANTHER" id="PTHR12001:SF69">
    <property type="entry name" value="ALL TRANS-POLYPRENYL-DIPHOSPHATE SYNTHASE PDSS1"/>
    <property type="match status" value="1"/>
</dbReference>
<evidence type="ECO:0000256" key="3">
    <source>
        <dbReference type="ARBA" id="ARBA00022679"/>
    </source>
</evidence>
<name>A0ABQ6HI70_9MICO</name>
<dbReference type="RefSeq" id="WP_241443790.1">
    <property type="nucleotide sequence ID" value="NZ_BSUJ01000001.1"/>
</dbReference>
<dbReference type="Pfam" id="PF00348">
    <property type="entry name" value="polyprenyl_synt"/>
    <property type="match status" value="1"/>
</dbReference>
<evidence type="ECO:0000313" key="7">
    <source>
        <dbReference type="EMBL" id="GMA18251.1"/>
    </source>
</evidence>
<keyword evidence="3 6" id="KW-0808">Transferase</keyword>
<evidence type="ECO:0000256" key="5">
    <source>
        <dbReference type="ARBA" id="ARBA00022842"/>
    </source>
</evidence>
<dbReference type="Gene3D" id="1.10.600.10">
    <property type="entry name" value="Farnesyl Diphosphate Synthase"/>
    <property type="match status" value="1"/>
</dbReference>
<dbReference type="SUPFAM" id="SSF48576">
    <property type="entry name" value="Terpenoid synthases"/>
    <property type="match status" value="1"/>
</dbReference>
<organism evidence="7 8">
    <name type="scientific">Arsenicicoccus piscis</name>
    <dbReference type="NCBI Taxonomy" id="673954"/>
    <lineage>
        <taxon>Bacteria</taxon>
        <taxon>Bacillati</taxon>
        <taxon>Actinomycetota</taxon>
        <taxon>Actinomycetes</taxon>
        <taxon>Micrococcales</taxon>
        <taxon>Intrasporangiaceae</taxon>
        <taxon>Arsenicicoccus</taxon>
    </lineage>
</organism>
<dbReference type="InterPro" id="IPR000092">
    <property type="entry name" value="Polyprenyl_synt"/>
</dbReference>
<dbReference type="EMBL" id="BSUJ01000001">
    <property type="protein sequence ID" value="GMA18251.1"/>
    <property type="molecule type" value="Genomic_DNA"/>
</dbReference>